<name>A0A183C9W2_GLOPA</name>
<reference evidence="3" key="3">
    <citation type="submission" date="2016-06" db="UniProtKB">
        <authorList>
            <consortium name="WormBaseParasite"/>
        </authorList>
    </citation>
    <scope>IDENTIFICATION</scope>
</reference>
<sequence length="186" mass="21596">MHFFLPVLFALVCCVAEDLLEVQLVPSLHADRHKYFVVTKCPNDANDNNKLTICYSDDCQKSSSNTFDLVEMKVASTNCPKEYEIIVGMCNKNKQDWTTWPSVYSANIVMQMHENFKIHHITFGNHFKLAISPAFSEHSKMVYRVNVYCAGIDQYEFKTYTNYVTMVVFNSDQRKCDKYDVKVWPS</sequence>
<dbReference type="AlphaFoldDB" id="A0A183C9W2"/>
<evidence type="ECO:0000313" key="3">
    <source>
        <dbReference type="WBParaSite" id="GPLIN_000966000"/>
    </source>
</evidence>
<dbReference type="Proteomes" id="UP000050741">
    <property type="component" value="Unassembled WGS sequence"/>
</dbReference>
<organism evidence="2 3">
    <name type="scientific">Globodera pallida</name>
    <name type="common">Potato cyst nematode worm</name>
    <name type="synonym">Heterodera pallida</name>
    <dbReference type="NCBI Taxonomy" id="36090"/>
    <lineage>
        <taxon>Eukaryota</taxon>
        <taxon>Metazoa</taxon>
        <taxon>Ecdysozoa</taxon>
        <taxon>Nematoda</taxon>
        <taxon>Chromadorea</taxon>
        <taxon>Rhabditida</taxon>
        <taxon>Tylenchina</taxon>
        <taxon>Tylenchomorpha</taxon>
        <taxon>Tylenchoidea</taxon>
        <taxon>Heteroderidae</taxon>
        <taxon>Heteroderinae</taxon>
        <taxon>Globodera</taxon>
    </lineage>
</organism>
<protein>
    <submittedName>
        <fullName evidence="3">Cystatin domain-containing protein</fullName>
    </submittedName>
</protein>
<dbReference type="WBParaSite" id="GPLIN_000966000">
    <property type="protein sequence ID" value="GPLIN_000966000"/>
    <property type="gene ID" value="GPLIN_000966000"/>
</dbReference>
<accession>A0A183C9W2</accession>
<evidence type="ECO:0000313" key="2">
    <source>
        <dbReference type="Proteomes" id="UP000050741"/>
    </source>
</evidence>
<proteinExistence type="predicted"/>
<evidence type="ECO:0000256" key="1">
    <source>
        <dbReference type="SAM" id="SignalP"/>
    </source>
</evidence>
<keyword evidence="1" id="KW-0732">Signal</keyword>
<keyword evidence="2" id="KW-1185">Reference proteome</keyword>
<reference evidence="2" key="2">
    <citation type="submission" date="2014-05" db="EMBL/GenBank/DDBJ databases">
        <title>The genome and life-stage specific transcriptomes of Globodera pallida elucidate key aspects of plant parasitism by a cyst nematode.</title>
        <authorList>
            <person name="Cotton J.A."/>
            <person name="Lilley C.J."/>
            <person name="Jones L.M."/>
            <person name="Kikuchi T."/>
            <person name="Reid A.J."/>
            <person name="Thorpe P."/>
            <person name="Tsai I.J."/>
            <person name="Beasley H."/>
            <person name="Blok V."/>
            <person name="Cock P.J.A."/>
            <person name="Van den Akker S.E."/>
            <person name="Holroyd N."/>
            <person name="Hunt M."/>
            <person name="Mantelin S."/>
            <person name="Naghra H."/>
            <person name="Pain A."/>
            <person name="Palomares-Rius J.E."/>
            <person name="Zarowiecki M."/>
            <person name="Berriman M."/>
            <person name="Jones J.T."/>
            <person name="Urwin P.E."/>
        </authorList>
    </citation>
    <scope>NUCLEOTIDE SEQUENCE [LARGE SCALE GENOMIC DNA]</scope>
    <source>
        <strain evidence="2">Lindley</strain>
    </source>
</reference>
<feature type="chain" id="PRO_5008147285" evidence="1">
    <location>
        <begin position="17"/>
        <end position="186"/>
    </location>
</feature>
<feature type="signal peptide" evidence="1">
    <location>
        <begin position="1"/>
        <end position="16"/>
    </location>
</feature>
<reference evidence="2" key="1">
    <citation type="submission" date="2013-12" db="EMBL/GenBank/DDBJ databases">
        <authorList>
            <person name="Aslett M."/>
        </authorList>
    </citation>
    <scope>NUCLEOTIDE SEQUENCE [LARGE SCALE GENOMIC DNA]</scope>
    <source>
        <strain evidence="2">Lindley</strain>
    </source>
</reference>